<evidence type="ECO:0000256" key="1">
    <source>
        <dbReference type="SAM" id="SignalP"/>
    </source>
</evidence>
<feature type="chain" id="PRO_5022674587" description="Lipoprotein" evidence="1">
    <location>
        <begin position="19"/>
        <end position="194"/>
    </location>
</feature>
<feature type="signal peptide" evidence="1">
    <location>
        <begin position="1"/>
        <end position="18"/>
    </location>
</feature>
<name>A0A5E4V5A5_9BURK</name>
<gene>
    <name evidence="2" type="ORF">PTE30175_02384</name>
</gene>
<dbReference type="EMBL" id="CABPRZ010000008">
    <property type="protein sequence ID" value="VVE07396.1"/>
    <property type="molecule type" value="Genomic_DNA"/>
</dbReference>
<evidence type="ECO:0000313" key="2">
    <source>
        <dbReference type="EMBL" id="VVE07396.1"/>
    </source>
</evidence>
<proteinExistence type="predicted"/>
<dbReference type="AlphaFoldDB" id="A0A5E4V5A5"/>
<evidence type="ECO:0000313" key="3">
    <source>
        <dbReference type="Proteomes" id="UP000414233"/>
    </source>
</evidence>
<keyword evidence="3" id="KW-1185">Reference proteome</keyword>
<accession>A0A5E4V5A5</accession>
<reference evidence="2 3" key="1">
    <citation type="submission" date="2019-08" db="EMBL/GenBank/DDBJ databases">
        <authorList>
            <person name="Peeters C."/>
        </authorList>
    </citation>
    <scope>NUCLEOTIDE SEQUENCE [LARGE SCALE GENOMIC DNA]</scope>
    <source>
        <strain evidence="2 3">LMG 30175</strain>
    </source>
</reference>
<dbReference type="Proteomes" id="UP000414233">
    <property type="component" value="Unassembled WGS sequence"/>
</dbReference>
<organism evidence="2 3">
    <name type="scientific">Pandoraea terrae</name>
    <dbReference type="NCBI Taxonomy" id="1537710"/>
    <lineage>
        <taxon>Bacteria</taxon>
        <taxon>Pseudomonadati</taxon>
        <taxon>Pseudomonadota</taxon>
        <taxon>Betaproteobacteria</taxon>
        <taxon>Burkholderiales</taxon>
        <taxon>Burkholderiaceae</taxon>
        <taxon>Pandoraea</taxon>
    </lineage>
</organism>
<protein>
    <recommendedName>
        <fullName evidence="4">Lipoprotein</fullName>
    </recommendedName>
</protein>
<evidence type="ECO:0008006" key="4">
    <source>
        <dbReference type="Google" id="ProtNLM"/>
    </source>
</evidence>
<keyword evidence="1" id="KW-0732">Signal</keyword>
<dbReference type="PROSITE" id="PS51257">
    <property type="entry name" value="PROKAR_LIPOPROTEIN"/>
    <property type="match status" value="1"/>
</dbReference>
<sequence>MKLSRFIRELALTVLALALSGCSGISTQFRPAAEALDGDRARLRVIGNGLVKAIPGKSCIDWSSPGAGTVLGRLVASNGFRGRQIGMPSSRYADPADSAELYVAANQPITLMILTDPAHFYSCGVAVTFIPKKGHDYEALLELNSSFCSAKVVSLTEPHSAVNAAKAERCEGSWILGRGGRANSDSRISGAPGA</sequence>